<gene>
    <name evidence="1" type="ORF">DFH08DRAFT_976932</name>
</gene>
<evidence type="ECO:0000313" key="1">
    <source>
        <dbReference type="EMBL" id="KAJ7303598.1"/>
    </source>
</evidence>
<proteinExistence type="predicted"/>
<protein>
    <submittedName>
        <fullName evidence="1">Uncharacterized protein</fullName>
    </submittedName>
</protein>
<dbReference type="AlphaFoldDB" id="A0AAD6Z1C4"/>
<accession>A0AAD6Z1C4</accession>
<evidence type="ECO:0000313" key="2">
    <source>
        <dbReference type="Proteomes" id="UP001218218"/>
    </source>
</evidence>
<keyword evidence="2" id="KW-1185">Reference proteome</keyword>
<organism evidence="1 2">
    <name type="scientific">Mycena albidolilacea</name>
    <dbReference type="NCBI Taxonomy" id="1033008"/>
    <lineage>
        <taxon>Eukaryota</taxon>
        <taxon>Fungi</taxon>
        <taxon>Dikarya</taxon>
        <taxon>Basidiomycota</taxon>
        <taxon>Agaricomycotina</taxon>
        <taxon>Agaricomycetes</taxon>
        <taxon>Agaricomycetidae</taxon>
        <taxon>Agaricales</taxon>
        <taxon>Marasmiineae</taxon>
        <taxon>Mycenaceae</taxon>
        <taxon>Mycena</taxon>
    </lineage>
</organism>
<name>A0AAD6Z1C4_9AGAR</name>
<dbReference type="Proteomes" id="UP001218218">
    <property type="component" value="Unassembled WGS sequence"/>
</dbReference>
<comment type="caution">
    <text evidence="1">The sequence shown here is derived from an EMBL/GenBank/DDBJ whole genome shotgun (WGS) entry which is preliminary data.</text>
</comment>
<dbReference type="EMBL" id="JARIHO010000104">
    <property type="protein sequence ID" value="KAJ7303598.1"/>
    <property type="molecule type" value="Genomic_DNA"/>
</dbReference>
<sequence>MSSTTKRSCFIGIHRAPPNLSREMFEAKAGALGDAIVALPVVQKNLLKLEIISQNTLMDKHMDVLGLPEPAPTVVMSFEYESLDNLDEACMLKDPALQKVFEESDDFGFRKHATAFAADVYTKVEAPGITAGVTVITIFACPPQFSADQLGQKFGELMDKAAAQSIRNRFSHYSLWLQNDAVDKHLQALGYPAPKPLIVARTESEHLDHMKEIFEHSEISRLAKEAIQEFSYHRDSDNPAESCCFAADVVTKINNY</sequence>
<reference evidence="1" key="1">
    <citation type="submission" date="2023-03" db="EMBL/GenBank/DDBJ databases">
        <title>Massive genome expansion in bonnet fungi (Mycena s.s.) driven by repeated elements and novel gene families across ecological guilds.</title>
        <authorList>
            <consortium name="Lawrence Berkeley National Laboratory"/>
            <person name="Harder C.B."/>
            <person name="Miyauchi S."/>
            <person name="Viragh M."/>
            <person name="Kuo A."/>
            <person name="Thoen E."/>
            <person name="Andreopoulos B."/>
            <person name="Lu D."/>
            <person name="Skrede I."/>
            <person name="Drula E."/>
            <person name="Henrissat B."/>
            <person name="Morin E."/>
            <person name="Kohler A."/>
            <person name="Barry K."/>
            <person name="LaButti K."/>
            <person name="Morin E."/>
            <person name="Salamov A."/>
            <person name="Lipzen A."/>
            <person name="Mereny Z."/>
            <person name="Hegedus B."/>
            <person name="Baldrian P."/>
            <person name="Stursova M."/>
            <person name="Weitz H."/>
            <person name="Taylor A."/>
            <person name="Grigoriev I.V."/>
            <person name="Nagy L.G."/>
            <person name="Martin F."/>
            <person name="Kauserud H."/>
        </authorList>
    </citation>
    <scope>NUCLEOTIDE SEQUENCE</scope>
    <source>
        <strain evidence="1">CBHHK002</strain>
    </source>
</reference>